<sequence length="156" mass="17414">METGPLEIVRAGENDADLVAIMVHRLLHEVGAWHGAPDAERIHDVCRELLEEDNRFTAVLAFDSERRPVGVMTLTEAVAIYAEGKLGIIMELYVVPDARSAGVGDRLIQEARTIGGTRGWTVLEVNSPDGEQWARTRSFYERHGFHHVGPFLKLEL</sequence>
<dbReference type="Gene3D" id="3.40.630.30">
    <property type="match status" value="1"/>
</dbReference>
<name>A0A7Y0E1X0_9PROT</name>
<dbReference type="Proteomes" id="UP000539372">
    <property type="component" value="Unassembled WGS sequence"/>
</dbReference>
<dbReference type="Pfam" id="PF13508">
    <property type="entry name" value="Acetyltransf_7"/>
    <property type="match status" value="1"/>
</dbReference>
<dbReference type="PROSITE" id="PS51186">
    <property type="entry name" value="GNAT"/>
    <property type="match status" value="1"/>
</dbReference>
<dbReference type="SUPFAM" id="SSF55729">
    <property type="entry name" value="Acyl-CoA N-acyltransferases (Nat)"/>
    <property type="match status" value="1"/>
</dbReference>
<evidence type="ECO:0000313" key="3">
    <source>
        <dbReference type="Proteomes" id="UP000539372"/>
    </source>
</evidence>
<dbReference type="EMBL" id="JABBNT010000004">
    <property type="protein sequence ID" value="NMM45739.1"/>
    <property type="molecule type" value="Genomic_DNA"/>
</dbReference>
<dbReference type="InterPro" id="IPR000182">
    <property type="entry name" value="GNAT_dom"/>
</dbReference>
<comment type="caution">
    <text evidence="2">The sequence shown here is derived from an EMBL/GenBank/DDBJ whole genome shotgun (WGS) entry which is preliminary data.</text>
</comment>
<organism evidence="2 3">
    <name type="scientific">Pacificispira spongiicola</name>
    <dbReference type="NCBI Taxonomy" id="2729598"/>
    <lineage>
        <taxon>Bacteria</taxon>
        <taxon>Pseudomonadati</taxon>
        <taxon>Pseudomonadota</taxon>
        <taxon>Alphaproteobacteria</taxon>
        <taxon>Rhodospirillales</taxon>
        <taxon>Rhodospirillaceae</taxon>
        <taxon>Pacificispira</taxon>
    </lineage>
</organism>
<protein>
    <submittedName>
        <fullName evidence="2">GNAT family N-acetyltransferase</fullName>
    </submittedName>
</protein>
<evidence type="ECO:0000313" key="2">
    <source>
        <dbReference type="EMBL" id="NMM45739.1"/>
    </source>
</evidence>
<feature type="domain" description="N-acetyltransferase" evidence="1">
    <location>
        <begin position="17"/>
        <end position="156"/>
    </location>
</feature>
<reference evidence="2 3" key="1">
    <citation type="submission" date="2020-04" db="EMBL/GenBank/DDBJ databases">
        <title>Rhodospirillaceae bacterium KN72 isolated from deep sea.</title>
        <authorList>
            <person name="Zhang D.-C."/>
        </authorList>
    </citation>
    <scope>NUCLEOTIDE SEQUENCE [LARGE SCALE GENOMIC DNA]</scope>
    <source>
        <strain evidence="2 3">KN72</strain>
    </source>
</reference>
<dbReference type="InterPro" id="IPR016181">
    <property type="entry name" value="Acyl_CoA_acyltransferase"/>
</dbReference>
<accession>A0A7Y0E1X0</accession>
<dbReference type="CDD" id="cd04301">
    <property type="entry name" value="NAT_SF"/>
    <property type="match status" value="1"/>
</dbReference>
<dbReference type="AlphaFoldDB" id="A0A7Y0E1X0"/>
<evidence type="ECO:0000259" key="1">
    <source>
        <dbReference type="PROSITE" id="PS51186"/>
    </source>
</evidence>
<keyword evidence="2" id="KW-0808">Transferase</keyword>
<dbReference type="GO" id="GO:0016747">
    <property type="term" value="F:acyltransferase activity, transferring groups other than amino-acyl groups"/>
    <property type="evidence" value="ECO:0007669"/>
    <property type="project" value="InterPro"/>
</dbReference>
<dbReference type="RefSeq" id="WP_169626122.1">
    <property type="nucleotide sequence ID" value="NZ_JABBNT010000004.1"/>
</dbReference>
<keyword evidence="3" id="KW-1185">Reference proteome</keyword>
<proteinExistence type="predicted"/>
<gene>
    <name evidence="2" type="ORF">HH303_14680</name>
</gene>